<dbReference type="InterPro" id="IPR001296">
    <property type="entry name" value="Glyco_trans_1"/>
</dbReference>
<gene>
    <name evidence="5" type="ORF">JS533_008775</name>
</gene>
<dbReference type="SUPFAM" id="SSF53756">
    <property type="entry name" value="UDP-Glycosyltransferase/glycogen phosphorylase"/>
    <property type="match status" value="1"/>
</dbReference>
<accession>A0ABS9VWA2</accession>
<reference evidence="5 6" key="2">
    <citation type="journal article" date="2021" name="Syst. Appl. Microbiol.">
        <title>Phylogenetic classification of ten novel species belonging to the genus Bifidobacterium comprising B. phasiani sp. nov., B. pongonis sp. nov., B. saguinibicoloris sp. nov., B. colobi sp. nov., B. simiiventris sp. nov., B. santillanense sp. nov., B. miconis sp. nov., B. amazonense sp. nov., B. pluvialisilvae sp. nov., and B. miconisargentati sp. nov.</title>
        <authorList>
            <person name="Lugli G.A."/>
            <person name="Calvete-Torre I."/>
            <person name="Alessandri G."/>
            <person name="Milani C."/>
            <person name="Turroni F."/>
            <person name="Laiolo P."/>
            <person name="Ossiprandi M.C."/>
            <person name="Margolles A."/>
            <person name="Ruiz L."/>
            <person name="Ventura M."/>
        </authorList>
    </citation>
    <scope>NUCLEOTIDE SEQUENCE [LARGE SCALE GENOMIC DNA]</scope>
    <source>
        <strain evidence="5 6">MA1</strain>
    </source>
</reference>
<reference evidence="5 6" key="1">
    <citation type="journal article" date="2021" name="Environ. Microbiol.">
        <title>Genetic insights into the dark matter of the mammalian gut microbiota through targeted genome reconstruction.</title>
        <authorList>
            <person name="Lugli G.A."/>
            <person name="Alessandri G."/>
            <person name="Milani C."/>
            <person name="Viappiani A."/>
            <person name="Fontana F."/>
            <person name="Tarracchini C."/>
            <person name="Mancabelli L."/>
            <person name="Argentini C."/>
            <person name="Ruiz L."/>
            <person name="Margolles A."/>
            <person name="van Sinderen D."/>
            <person name="Turroni F."/>
            <person name="Ventura M."/>
        </authorList>
    </citation>
    <scope>NUCLEOTIDE SEQUENCE [LARGE SCALE GENOMIC DNA]</scope>
    <source>
        <strain evidence="5 6">MA1</strain>
    </source>
</reference>
<name>A0ABS9VWA2_9BIFI</name>
<dbReference type="EC" id="2.4.-.-" evidence="5"/>
<proteinExistence type="predicted"/>
<keyword evidence="1 5" id="KW-0328">Glycosyltransferase</keyword>
<keyword evidence="2 5" id="KW-0808">Transferase</keyword>
<feature type="domain" description="Glycosyltransferase subfamily 4-like N-terminal" evidence="4">
    <location>
        <begin position="38"/>
        <end position="198"/>
    </location>
</feature>
<evidence type="ECO:0000313" key="5">
    <source>
        <dbReference type="EMBL" id="MCH9276358.1"/>
    </source>
</evidence>
<dbReference type="InterPro" id="IPR050194">
    <property type="entry name" value="Glycosyltransferase_grp1"/>
</dbReference>
<dbReference type="InterPro" id="IPR028098">
    <property type="entry name" value="Glyco_trans_4-like_N"/>
</dbReference>
<dbReference type="Gene3D" id="3.40.50.2000">
    <property type="entry name" value="Glycogen Phosphorylase B"/>
    <property type="match status" value="2"/>
</dbReference>
<evidence type="ECO:0000256" key="1">
    <source>
        <dbReference type="ARBA" id="ARBA00022676"/>
    </source>
</evidence>
<dbReference type="Pfam" id="PF00534">
    <property type="entry name" value="Glycos_transf_1"/>
    <property type="match status" value="1"/>
</dbReference>
<organism evidence="5 6">
    <name type="scientific">Bifidobacterium amazonense</name>
    <dbReference type="NCBI Taxonomy" id="2809027"/>
    <lineage>
        <taxon>Bacteria</taxon>
        <taxon>Bacillati</taxon>
        <taxon>Actinomycetota</taxon>
        <taxon>Actinomycetes</taxon>
        <taxon>Bifidobacteriales</taxon>
        <taxon>Bifidobacteriaceae</taxon>
        <taxon>Bifidobacterium</taxon>
    </lineage>
</organism>
<feature type="domain" description="Glycosyl transferase family 1" evidence="3">
    <location>
        <begin position="218"/>
        <end position="365"/>
    </location>
</feature>
<dbReference type="Proteomes" id="UP000710815">
    <property type="component" value="Unassembled WGS sequence"/>
</dbReference>
<evidence type="ECO:0000259" key="4">
    <source>
        <dbReference type="Pfam" id="PF13579"/>
    </source>
</evidence>
<dbReference type="PANTHER" id="PTHR45947:SF3">
    <property type="entry name" value="SULFOQUINOVOSYL TRANSFERASE SQD2"/>
    <property type="match status" value="1"/>
</dbReference>
<sequence length="396" mass="43748">MLEHTGNDGGTVGEREARIDRPLTIALVMDTIGNKGNGTSNSALQYAHELERQGHHVRLVGIGAPEYPARVSRVPLVSWVAAKQQMQFAEPSETLFRAAFRGVDVVHIYLPFRFGRHAARAARAMGIPVTAGFHLQPENVTYSAGPLRHVPGMSDFLYWLFKAWLYGGIGHIHTPTEMIAGQLRAHGYKAKLHVISNGYTSRFTPKTQRAAGEPAPVPFRIVASGRLTHEKDHITLIKAIARCRHAKDIELTICGTGPLQRYLRLRAKMLLNRPASIGFHRNDDMPALLRSCDLFVHPSIVDIESLSVIEGMASGLVPVIASSELSAAGQFALLDESLFPVRDAAALARRIDWWIDHPDELAEWGARYAAHTKEYYSVEASVAKFVDMEREAIADA</sequence>
<evidence type="ECO:0000259" key="3">
    <source>
        <dbReference type="Pfam" id="PF00534"/>
    </source>
</evidence>
<dbReference type="RefSeq" id="WP_241514043.1">
    <property type="nucleotide sequence ID" value="NZ_JAFEJT020000035.1"/>
</dbReference>
<dbReference type="GO" id="GO:0016757">
    <property type="term" value="F:glycosyltransferase activity"/>
    <property type="evidence" value="ECO:0007669"/>
    <property type="project" value="UniProtKB-KW"/>
</dbReference>
<dbReference type="Pfam" id="PF13579">
    <property type="entry name" value="Glyco_trans_4_4"/>
    <property type="match status" value="1"/>
</dbReference>
<comment type="caution">
    <text evidence="5">The sequence shown here is derived from an EMBL/GenBank/DDBJ whole genome shotgun (WGS) entry which is preliminary data.</text>
</comment>
<dbReference type="PANTHER" id="PTHR45947">
    <property type="entry name" value="SULFOQUINOVOSYL TRANSFERASE SQD2"/>
    <property type="match status" value="1"/>
</dbReference>
<dbReference type="EMBL" id="JAFEJT020000035">
    <property type="protein sequence ID" value="MCH9276358.1"/>
    <property type="molecule type" value="Genomic_DNA"/>
</dbReference>
<protein>
    <submittedName>
        <fullName evidence="5">Glycosyltransferase</fullName>
        <ecNumber evidence="5">2.4.-.-</ecNumber>
    </submittedName>
</protein>
<evidence type="ECO:0000313" key="6">
    <source>
        <dbReference type="Proteomes" id="UP000710815"/>
    </source>
</evidence>
<keyword evidence="6" id="KW-1185">Reference proteome</keyword>
<evidence type="ECO:0000256" key="2">
    <source>
        <dbReference type="ARBA" id="ARBA00022679"/>
    </source>
</evidence>